<reference evidence="1 2" key="1">
    <citation type="submission" date="2023-07" db="EMBL/GenBank/DDBJ databases">
        <title>Genomic Encyclopedia of Type Strains, Phase IV (KMG-IV): sequencing the most valuable type-strain genomes for metagenomic binning, comparative biology and taxonomic classification.</title>
        <authorList>
            <person name="Goeker M."/>
        </authorList>
    </citation>
    <scope>NUCLEOTIDE SEQUENCE [LARGE SCALE GENOMIC DNA]</scope>
    <source>
        <strain evidence="1 2">DSM 105143</strain>
    </source>
</reference>
<dbReference type="Proteomes" id="UP001223079">
    <property type="component" value="Unassembled WGS sequence"/>
</dbReference>
<keyword evidence="2" id="KW-1185">Reference proteome</keyword>
<gene>
    <name evidence="1" type="ORF">J2S23_001143</name>
</gene>
<sequence>MVVKPNDVLNFWFSPENKKLHFAKSKVFDQKIKELFLKTWEAGQSGELFSWRSTLHGRVAEIIVLDQFSRNLFRDSKESFTQDPMALVLAQETVKQEGFWELDKDLQLSALMPFMHSESRVIHEEAVLLFQKVGDVKKLFYEEKHKEIIDRFDRYPHRNAILERVSTAEEKSYLTQENPNF</sequence>
<dbReference type="SUPFAM" id="SSF48452">
    <property type="entry name" value="TPR-like"/>
    <property type="match status" value="1"/>
</dbReference>
<proteinExistence type="predicted"/>
<organism evidence="1 2">
    <name type="scientific">Streptococcus moroccensis</name>
    <dbReference type="NCBI Taxonomy" id="1451356"/>
    <lineage>
        <taxon>Bacteria</taxon>
        <taxon>Bacillati</taxon>
        <taxon>Bacillota</taxon>
        <taxon>Bacilli</taxon>
        <taxon>Lactobacillales</taxon>
        <taxon>Streptococcaceae</taxon>
        <taxon>Streptococcus</taxon>
    </lineage>
</organism>
<dbReference type="Pfam" id="PF06041">
    <property type="entry name" value="DUF924"/>
    <property type="match status" value="1"/>
</dbReference>
<dbReference type="InterPro" id="IPR011990">
    <property type="entry name" value="TPR-like_helical_dom_sf"/>
</dbReference>
<name>A0ABT9YSK9_9STRE</name>
<dbReference type="EMBL" id="JAUSTM010000009">
    <property type="protein sequence ID" value="MDQ0222591.1"/>
    <property type="molecule type" value="Genomic_DNA"/>
</dbReference>
<dbReference type="InterPro" id="IPR010323">
    <property type="entry name" value="DUF924"/>
</dbReference>
<protein>
    <submittedName>
        <fullName evidence="1">Uncharacterized protein (DUF924 family)</fullName>
    </submittedName>
</protein>
<dbReference type="Gene3D" id="1.25.40.10">
    <property type="entry name" value="Tetratricopeptide repeat domain"/>
    <property type="match status" value="1"/>
</dbReference>
<evidence type="ECO:0000313" key="2">
    <source>
        <dbReference type="Proteomes" id="UP001223079"/>
    </source>
</evidence>
<dbReference type="RefSeq" id="WP_307121782.1">
    <property type="nucleotide sequence ID" value="NZ_JAUSTM010000009.1"/>
</dbReference>
<accession>A0ABT9YSK9</accession>
<evidence type="ECO:0000313" key="1">
    <source>
        <dbReference type="EMBL" id="MDQ0222591.1"/>
    </source>
</evidence>
<dbReference type="Gene3D" id="1.20.58.320">
    <property type="entry name" value="TPR-like"/>
    <property type="match status" value="1"/>
</dbReference>
<comment type="caution">
    <text evidence="1">The sequence shown here is derived from an EMBL/GenBank/DDBJ whole genome shotgun (WGS) entry which is preliminary data.</text>
</comment>